<protein>
    <submittedName>
        <fullName evidence="2">DUF2878 domain-containing protein</fullName>
    </submittedName>
</protein>
<dbReference type="RefSeq" id="WP_198493520.1">
    <property type="nucleotide sequence ID" value="NZ_CP066092.1"/>
</dbReference>
<dbReference type="EMBL" id="CP066092">
    <property type="protein sequence ID" value="QQB21008.1"/>
    <property type="molecule type" value="Genomic_DNA"/>
</dbReference>
<proteinExistence type="predicted"/>
<feature type="transmembrane region" description="Helical" evidence="1">
    <location>
        <begin position="46"/>
        <end position="66"/>
    </location>
</feature>
<dbReference type="GeneID" id="69550737"/>
<feature type="transmembrane region" description="Helical" evidence="1">
    <location>
        <begin position="12"/>
        <end position="34"/>
    </location>
</feature>
<dbReference type="Pfam" id="PF11086">
    <property type="entry name" value="DUF2878"/>
    <property type="match status" value="1"/>
</dbReference>
<evidence type="ECO:0000313" key="3">
    <source>
        <dbReference type="Proteomes" id="UP000595481"/>
    </source>
</evidence>
<dbReference type="Proteomes" id="UP000595481">
    <property type="component" value="Chromosome"/>
</dbReference>
<organism evidence="2 3">
    <name type="scientific">Aeromonas jandaei</name>
    <dbReference type="NCBI Taxonomy" id="650"/>
    <lineage>
        <taxon>Bacteria</taxon>
        <taxon>Pseudomonadati</taxon>
        <taxon>Pseudomonadota</taxon>
        <taxon>Gammaproteobacteria</taxon>
        <taxon>Aeromonadales</taxon>
        <taxon>Aeromonadaceae</taxon>
        <taxon>Aeromonas</taxon>
    </lineage>
</organism>
<evidence type="ECO:0000256" key="1">
    <source>
        <dbReference type="SAM" id="Phobius"/>
    </source>
</evidence>
<sequence>MWQWAHLLGFNLYWLLAVKWQQPGPLLVILLLHFLFSPSRQRDWRLFPIAVAGCLLDALLWQIGLFRFPSGFPLWLVLLWLGFPLWLVLLWLGFALTLAHGMRWLLRLPRWQQALFGMVGGTSSYVAGAAMGAVHLPWGIGISAALLAVIWMWWLPVLLWGTVKLEGEAR</sequence>
<feature type="transmembrane region" description="Helical" evidence="1">
    <location>
        <begin position="72"/>
        <end position="94"/>
    </location>
</feature>
<keyword evidence="1" id="KW-0812">Transmembrane</keyword>
<keyword evidence="1" id="KW-1133">Transmembrane helix</keyword>
<dbReference type="InterPro" id="IPR021306">
    <property type="entry name" value="DUF2878"/>
</dbReference>
<name>A0A7T4DQ83_AERJA</name>
<keyword evidence="3" id="KW-1185">Reference proteome</keyword>
<feature type="transmembrane region" description="Helical" evidence="1">
    <location>
        <begin position="140"/>
        <end position="163"/>
    </location>
</feature>
<reference evidence="2 3" key="1">
    <citation type="submission" date="2020-12" db="EMBL/GenBank/DDBJ databases">
        <title>FDA dAtabase for Regulatory Grade micrObial Sequences (FDA-ARGOS): Supporting development and validation of Infectious Disease Dx tests.</title>
        <authorList>
            <person name="Sproer C."/>
            <person name="Gronow S."/>
            <person name="Severitt S."/>
            <person name="Schroder I."/>
            <person name="Tallon L."/>
            <person name="Sadzewicz L."/>
            <person name="Zhao X."/>
            <person name="Boylan J."/>
            <person name="Ott S."/>
            <person name="Bowen H."/>
            <person name="Vavikolanu K."/>
            <person name="Mehta A."/>
            <person name="Aluvathingal J."/>
            <person name="Nadendla S."/>
            <person name="Lowell S."/>
            <person name="Myers T."/>
            <person name="Yan Y."/>
            <person name="Sichtig H."/>
        </authorList>
    </citation>
    <scope>NUCLEOTIDE SEQUENCE [LARGE SCALE GENOMIC DNA]</scope>
    <source>
        <strain evidence="2 3">FDAARGOS_986</strain>
    </source>
</reference>
<accession>A0A7T4DQ83</accession>
<keyword evidence="1" id="KW-0472">Membrane</keyword>
<evidence type="ECO:0000313" key="2">
    <source>
        <dbReference type="EMBL" id="QQB21008.1"/>
    </source>
</evidence>
<gene>
    <name evidence="2" type="ORF">I6H43_05610</name>
</gene>
<feature type="transmembrane region" description="Helical" evidence="1">
    <location>
        <begin position="114"/>
        <end position="134"/>
    </location>
</feature>